<gene>
    <name evidence="2" type="ORF">BJG266_LOCUS17841</name>
    <name evidence="3" type="ORF">BJG266_LOCUS17889</name>
    <name evidence="4" type="ORF">QVE165_LOCUS29262</name>
    <name evidence="5" type="ORF">QVE165_LOCUS43482</name>
</gene>
<dbReference type="EMBL" id="CAJNOI010000089">
    <property type="protein sequence ID" value="CAF1036843.1"/>
    <property type="molecule type" value="Genomic_DNA"/>
</dbReference>
<evidence type="ECO:0000256" key="1">
    <source>
        <dbReference type="SAM" id="MobiDB-lite"/>
    </source>
</evidence>
<feature type="compositionally biased region" description="Basic and acidic residues" evidence="1">
    <location>
        <begin position="1"/>
        <end position="10"/>
    </location>
</feature>
<sequence length="224" mass="25800">MVDQVKHEKQSTNIPFIDDNKTESSKKVAAKKNGSSDKFLASKNSFSKAPPTDNLYFKFDDPHLTKEEEDRLQLSFKQGVEKQAKEVEKSAENKPVCEIFEFDEKMTLNENIPGVNMGFLDRLFHQITRPPPSESDYLSDDVFVETEDDDINIKTVTNSNTNVGHSKSKREGSFMEHIRLFFTDLNEETEVIRGVIDEDTLFNRRSRKAKQIHPSMQYNQITSL</sequence>
<dbReference type="EMBL" id="CAJNOM010000560">
    <property type="protein sequence ID" value="CAF1500659.1"/>
    <property type="molecule type" value="Genomic_DNA"/>
</dbReference>
<evidence type="ECO:0000313" key="4">
    <source>
        <dbReference type="EMBL" id="CAF1264918.1"/>
    </source>
</evidence>
<dbReference type="OrthoDB" id="10007567at2759"/>
<name>A0A814JE20_9BILA</name>
<proteinExistence type="predicted"/>
<reference evidence="2" key="1">
    <citation type="submission" date="2021-02" db="EMBL/GenBank/DDBJ databases">
        <authorList>
            <person name="Nowell W R."/>
        </authorList>
    </citation>
    <scope>NUCLEOTIDE SEQUENCE</scope>
</reference>
<keyword evidence="6" id="KW-1185">Reference proteome</keyword>
<comment type="caution">
    <text evidence="2">The sequence shown here is derived from an EMBL/GenBank/DDBJ whole genome shotgun (WGS) entry which is preliminary data.</text>
</comment>
<dbReference type="Proteomes" id="UP000663877">
    <property type="component" value="Unassembled WGS sequence"/>
</dbReference>
<evidence type="ECO:0000313" key="3">
    <source>
        <dbReference type="EMBL" id="CAF1037721.1"/>
    </source>
</evidence>
<feature type="region of interest" description="Disordered" evidence="1">
    <location>
        <begin position="1"/>
        <end position="45"/>
    </location>
</feature>
<dbReference type="EMBL" id="CAJNOI010000089">
    <property type="protein sequence ID" value="CAF1037721.1"/>
    <property type="molecule type" value="Genomic_DNA"/>
</dbReference>
<evidence type="ECO:0000313" key="7">
    <source>
        <dbReference type="Proteomes" id="UP000663877"/>
    </source>
</evidence>
<protein>
    <submittedName>
        <fullName evidence="2">Uncharacterized protein</fullName>
    </submittedName>
</protein>
<dbReference type="EMBL" id="CAJNOM010000234">
    <property type="protein sequence ID" value="CAF1264918.1"/>
    <property type="molecule type" value="Genomic_DNA"/>
</dbReference>
<evidence type="ECO:0000313" key="6">
    <source>
        <dbReference type="Proteomes" id="UP000663832"/>
    </source>
</evidence>
<dbReference type="Proteomes" id="UP000663832">
    <property type="component" value="Unassembled WGS sequence"/>
</dbReference>
<evidence type="ECO:0000313" key="2">
    <source>
        <dbReference type="EMBL" id="CAF1036843.1"/>
    </source>
</evidence>
<dbReference type="AlphaFoldDB" id="A0A814JE20"/>
<accession>A0A814JE20</accession>
<organism evidence="2 7">
    <name type="scientific">Adineta steineri</name>
    <dbReference type="NCBI Taxonomy" id="433720"/>
    <lineage>
        <taxon>Eukaryota</taxon>
        <taxon>Metazoa</taxon>
        <taxon>Spiralia</taxon>
        <taxon>Gnathifera</taxon>
        <taxon>Rotifera</taxon>
        <taxon>Eurotatoria</taxon>
        <taxon>Bdelloidea</taxon>
        <taxon>Adinetida</taxon>
        <taxon>Adinetidae</taxon>
        <taxon>Adineta</taxon>
    </lineage>
</organism>
<evidence type="ECO:0000313" key="5">
    <source>
        <dbReference type="EMBL" id="CAF1500659.1"/>
    </source>
</evidence>